<keyword evidence="4" id="KW-1185">Reference proteome</keyword>
<name>A0A6L7GPG5_9ACTN</name>
<evidence type="ECO:0000259" key="2">
    <source>
        <dbReference type="Pfam" id="PF13338"/>
    </source>
</evidence>
<feature type="domain" description="AbiEi antitoxin N-terminal" evidence="2">
    <location>
        <begin position="11"/>
        <end position="53"/>
    </location>
</feature>
<gene>
    <name evidence="3" type="ORF">GIY30_07860</name>
</gene>
<evidence type="ECO:0000259" key="1">
    <source>
        <dbReference type="Pfam" id="PF04480"/>
    </source>
</evidence>
<sequence>MTDYAAVRTMIADHDGVFTLAQAKESGISAEAARRRVASGEWIRVTRSVYRVADRLLDDRMHARIAVLSAGPGAALCGGSAAWWHGLITHPPSTITVITPHGRRGRPVPGARVWHRTLDTADLTVVDRLRVTHVPLTVLDAAVDIGVRVMDNALLRQNTTLSALVEAQKRNTGRRGSPRSRAMLAAMSSGARSEGERKTVALLESSDIVGWTQNHPACGYVLDIAIPELKIDVEIDGFAFHSDAEAFQHDRERQNNLIANGWTVLRFTWHDVTTRPQWVLAQIRAAVKQATAA</sequence>
<dbReference type="InterPro" id="IPR011335">
    <property type="entry name" value="Restrct_endonuc-II-like"/>
</dbReference>
<dbReference type="AlphaFoldDB" id="A0A6L7GPG5"/>
<organism evidence="3 4">
    <name type="scientific">Gordonia mangrovi</name>
    <dbReference type="NCBI Taxonomy" id="2665643"/>
    <lineage>
        <taxon>Bacteria</taxon>
        <taxon>Bacillati</taxon>
        <taxon>Actinomycetota</taxon>
        <taxon>Actinomycetes</taxon>
        <taxon>Mycobacteriales</taxon>
        <taxon>Gordoniaceae</taxon>
        <taxon>Gordonia</taxon>
    </lineage>
</organism>
<dbReference type="InterPro" id="IPR025159">
    <property type="entry name" value="AbiEi_N"/>
</dbReference>
<dbReference type="SUPFAM" id="SSF52980">
    <property type="entry name" value="Restriction endonuclease-like"/>
    <property type="match status" value="1"/>
</dbReference>
<reference evidence="3 4" key="1">
    <citation type="submission" date="2019-11" db="EMBL/GenBank/DDBJ databases">
        <title>Gordonia sp. nov., a novel actinobacterium isolated from mangrove soil in Hainan.</title>
        <authorList>
            <person name="Huang X."/>
            <person name="Xie Y."/>
            <person name="Chu X."/>
            <person name="Xiao K."/>
        </authorList>
    </citation>
    <scope>NUCLEOTIDE SEQUENCE [LARGE SCALE GENOMIC DNA]</scope>
    <source>
        <strain evidence="3 4">HNM0687</strain>
    </source>
</reference>
<accession>A0A6L7GPG5</accession>
<dbReference type="PANTHER" id="PTHR38590">
    <property type="entry name" value="BLL0828 PROTEIN"/>
    <property type="match status" value="1"/>
</dbReference>
<dbReference type="EMBL" id="WMBR01000001">
    <property type="protein sequence ID" value="MXP21267.1"/>
    <property type="molecule type" value="Genomic_DNA"/>
</dbReference>
<feature type="domain" description="DUF559" evidence="1">
    <location>
        <begin position="212"/>
        <end position="287"/>
    </location>
</feature>
<comment type="caution">
    <text evidence="3">The sequence shown here is derived from an EMBL/GenBank/DDBJ whole genome shotgun (WGS) entry which is preliminary data.</text>
</comment>
<dbReference type="InterPro" id="IPR007569">
    <property type="entry name" value="DUF559"/>
</dbReference>
<dbReference type="PANTHER" id="PTHR38590:SF1">
    <property type="entry name" value="BLL0828 PROTEIN"/>
    <property type="match status" value="1"/>
</dbReference>
<proteinExistence type="predicted"/>
<dbReference type="Pfam" id="PF13338">
    <property type="entry name" value="AbiEi_4"/>
    <property type="match status" value="1"/>
</dbReference>
<dbReference type="RefSeq" id="WP_160901293.1">
    <property type="nucleotide sequence ID" value="NZ_CP102850.1"/>
</dbReference>
<dbReference type="Proteomes" id="UP000475545">
    <property type="component" value="Unassembled WGS sequence"/>
</dbReference>
<dbReference type="InterPro" id="IPR047216">
    <property type="entry name" value="Endonuclease_DUF559_bact"/>
</dbReference>
<protein>
    <submittedName>
        <fullName evidence="3">DUF559 domain-containing protein</fullName>
    </submittedName>
</protein>
<evidence type="ECO:0000313" key="4">
    <source>
        <dbReference type="Proteomes" id="UP000475545"/>
    </source>
</evidence>
<dbReference type="Pfam" id="PF04480">
    <property type="entry name" value="DUF559"/>
    <property type="match status" value="1"/>
</dbReference>
<dbReference type="Gene3D" id="3.40.960.10">
    <property type="entry name" value="VSR Endonuclease"/>
    <property type="match status" value="1"/>
</dbReference>
<evidence type="ECO:0000313" key="3">
    <source>
        <dbReference type="EMBL" id="MXP21267.1"/>
    </source>
</evidence>